<evidence type="ECO:0000313" key="2">
    <source>
        <dbReference type="EMBL" id="MBA0826246.1"/>
    </source>
</evidence>
<keyword evidence="3" id="KW-1185">Reference proteome</keyword>
<protein>
    <recommendedName>
        <fullName evidence="1">RNase H type-1 domain-containing protein</fullName>
    </recommendedName>
</protein>
<dbReference type="PANTHER" id="PTHR47074">
    <property type="entry name" value="BNAC02G40300D PROTEIN"/>
    <property type="match status" value="1"/>
</dbReference>
<dbReference type="Proteomes" id="UP000593575">
    <property type="component" value="Unassembled WGS sequence"/>
</dbReference>
<dbReference type="InterPro" id="IPR036397">
    <property type="entry name" value="RNaseH_sf"/>
</dbReference>
<dbReference type="InterPro" id="IPR044730">
    <property type="entry name" value="RNase_H-like_dom_plant"/>
</dbReference>
<proteinExistence type="predicted"/>
<dbReference type="PANTHER" id="PTHR47074:SF48">
    <property type="entry name" value="POLYNUCLEOTIDYL TRANSFERASE, RIBONUCLEASE H-LIKE SUPERFAMILY PROTEIN"/>
    <property type="match status" value="1"/>
</dbReference>
<evidence type="ECO:0000259" key="1">
    <source>
        <dbReference type="PROSITE" id="PS50879"/>
    </source>
</evidence>
<comment type="caution">
    <text evidence="2">The sequence shown here is derived from an EMBL/GenBank/DDBJ whole genome shotgun (WGS) entry which is preliminary data.</text>
</comment>
<accession>A0A7J9IVT2</accession>
<name>A0A7J9IVT2_9ROSI</name>
<dbReference type="SUPFAM" id="SSF53098">
    <property type="entry name" value="Ribonuclease H-like"/>
    <property type="match status" value="1"/>
</dbReference>
<dbReference type="GO" id="GO:0003676">
    <property type="term" value="F:nucleic acid binding"/>
    <property type="evidence" value="ECO:0007669"/>
    <property type="project" value="InterPro"/>
</dbReference>
<gene>
    <name evidence="2" type="ORF">Goarm_011117</name>
</gene>
<dbReference type="InterPro" id="IPR052929">
    <property type="entry name" value="RNase_H-like_EbsB-rel"/>
</dbReference>
<dbReference type="Gene3D" id="3.30.420.10">
    <property type="entry name" value="Ribonuclease H-like superfamily/Ribonuclease H"/>
    <property type="match status" value="1"/>
</dbReference>
<reference evidence="2 3" key="1">
    <citation type="journal article" date="2019" name="Genome Biol. Evol.">
        <title>Insights into the evolution of the New World diploid cottons (Gossypium, subgenus Houzingenia) based on genome sequencing.</title>
        <authorList>
            <person name="Grover C.E."/>
            <person name="Arick M.A. 2nd"/>
            <person name="Thrash A."/>
            <person name="Conover J.L."/>
            <person name="Sanders W.S."/>
            <person name="Peterson D.G."/>
            <person name="Frelichowski J.E."/>
            <person name="Scheffler J.A."/>
            <person name="Scheffler B.E."/>
            <person name="Wendel J.F."/>
        </authorList>
    </citation>
    <scope>NUCLEOTIDE SEQUENCE [LARGE SCALE GENOMIC DNA]</scope>
    <source>
        <strain evidence="2">6</strain>
        <tissue evidence="2">Leaf</tissue>
    </source>
</reference>
<evidence type="ECO:0000313" key="3">
    <source>
        <dbReference type="Proteomes" id="UP000593575"/>
    </source>
</evidence>
<dbReference type="InterPro" id="IPR002156">
    <property type="entry name" value="RNaseH_domain"/>
</dbReference>
<dbReference type="PROSITE" id="PS50879">
    <property type="entry name" value="RNASE_H_1"/>
    <property type="match status" value="1"/>
</dbReference>
<sequence>MSSVISTTRRWLIFSLFSGITGKTKIRWCYRARWMLLWWCGKRVQTLSKDFKIFNLTEPPVLPPNPVCKGWTKPPNGYVKVNVDAAVSFGCSGFGAVVRDHDSFVIGACYNNVKNSLDAIWAELKALSEGLKLATRLKVAKLILESDSA</sequence>
<feature type="non-terminal residue" evidence="2">
    <location>
        <position position="149"/>
    </location>
</feature>
<dbReference type="CDD" id="cd06222">
    <property type="entry name" value="RNase_H_like"/>
    <property type="match status" value="1"/>
</dbReference>
<dbReference type="Pfam" id="PF13456">
    <property type="entry name" value="RVT_3"/>
    <property type="match status" value="1"/>
</dbReference>
<feature type="domain" description="RNase H type-1" evidence="1">
    <location>
        <begin position="75"/>
        <end position="149"/>
    </location>
</feature>
<dbReference type="AlphaFoldDB" id="A0A7J9IVT2"/>
<dbReference type="GO" id="GO:0004523">
    <property type="term" value="F:RNA-DNA hybrid ribonuclease activity"/>
    <property type="evidence" value="ECO:0007669"/>
    <property type="project" value="InterPro"/>
</dbReference>
<dbReference type="EMBL" id="JABFAE010000004">
    <property type="protein sequence ID" value="MBA0826246.1"/>
    <property type="molecule type" value="Genomic_DNA"/>
</dbReference>
<dbReference type="InterPro" id="IPR012337">
    <property type="entry name" value="RNaseH-like_sf"/>
</dbReference>
<organism evidence="2 3">
    <name type="scientific">Gossypium armourianum</name>
    <dbReference type="NCBI Taxonomy" id="34283"/>
    <lineage>
        <taxon>Eukaryota</taxon>
        <taxon>Viridiplantae</taxon>
        <taxon>Streptophyta</taxon>
        <taxon>Embryophyta</taxon>
        <taxon>Tracheophyta</taxon>
        <taxon>Spermatophyta</taxon>
        <taxon>Magnoliopsida</taxon>
        <taxon>eudicotyledons</taxon>
        <taxon>Gunneridae</taxon>
        <taxon>Pentapetalae</taxon>
        <taxon>rosids</taxon>
        <taxon>malvids</taxon>
        <taxon>Malvales</taxon>
        <taxon>Malvaceae</taxon>
        <taxon>Malvoideae</taxon>
        <taxon>Gossypium</taxon>
    </lineage>
</organism>